<protein>
    <submittedName>
        <fullName evidence="2">Uncharacterized protein</fullName>
    </submittedName>
</protein>
<organism evidence="2 3">
    <name type="scientific">Kitasatospora kifunensis</name>
    <name type="common">Streptomyces kifunensis</name>
    <dbReference type="NCBI Taxonomy" id="58351"/>
    <lineage>
        <taxon>Bacteria</taxon>
        <taxon>Bacillati</taxon>
        <taxon>Actinomycetota</taxon>
        <taxon>Actinomycetes</taxon>
        <taxon>Kitasatosporales</taxon>
        <taxon>Streptomycetaceae</taxon>
        <taxon>Kitasatospora</taxon>
    </lineage>
</organism>
<gene>
    <name evidence="2" type="ORF">FHR34_008225</name>
</gene>
<reference evidence="2 3" key="1">
    <citation type="submission" date="2020-08" db="EMBL/GenBank/DDBJ databases">
        <title>Sequencing the genomes of 1000 actinobacteria strains.</title>
        <authorList>
            <person name="Klenk H.-P."/>
        </authorList>
    </citation>
    <scope>NUCLEOTIDE SEQUENCE [LARGE SCALE GENOMIC DNA]</scope>
    <source>
        <strain evidence="2 3">DSM 41654</strain>
    </source>
</reference>
<keyword evidence="1" id="KW-0472">Membrane</keyword>
<keyword evidence="1" id="KW-1133">Transmembrane helix</keyword>
<dbReference type="RefSeq" id="WP_184947200.1">
    <property type="nucleotide sequence ID" value="NZ_JACHJV010000004.1"/>
</dbReference>
<dbReference type="AlphaFoldDB" id="A0A7W7RD14"/>
<comment type="caution">
    <text evidence="2">The sequence shown here is derived from an EMBL/GenBank/DDBJ whole genome shotgun (WGS) entry which is preliminary data.</text>
</comment>
<name>A0A7W7RD14_KITKI</name>
<evidence type="ECO:0000256" key="1">
    <source>
        <dbReference type="SAM" id="Phobius"/>
    </source>
</evidence>
<feature type="transmembrane region" description="Helical" evidence="1">
    <location>
        <begin position="29"/>
        <end position="51"/>
    </location>
</feature>
<proteinExistence type="predicted"/>
<keyword evidence="1" id="KW-0812">Transmembrane</keyword>
<feature type="transmembrane region" description="Helical" evidence="1">
    <location>
        <begin position="123"/>
        <end position="144"/>
    </location>
</feature>
<feature type="transmembrane region" description="Helical" evidence="1">
    <location>
        <begin position="63"/>
        <end position="81"/>
    </location>
</feature>
<dbReference type="Proteomes" id="UP000540506">
    <property type="component" value="Unassembled WGS sequence"/>
</dbReference>
<feature type="transmembrane region" description="Helical" evidence="1">
    <location>
        <begin position="93"/>
        <end position="117"/>
    </location>
</feature>
<dbReference type="EMBL" id="JACHJV010000004">
    <property type="protein sequence ID" value="MBB4929126.1"/>
    <property type="molecule type" value="Genomic_DNA"/>
</dbReference>
<accession>A0A7W7RD14</accession>
<sequence>MEDDTRITRYTWFDRASGAGPVRPRHSRVWRWSVTAALVAGPMLSAGLRVAAGLPAATGFVRYSLWVIFLAGSLLLYPLWIRLADQVTGAGDAASGGCVTSLLAIPASACSGLGFVAPWCLPAGTAMLPAAVALLIGVFLLRVARGLRAV</sequence>
<keyword evidence="3" id="KW-1185">Reference proteome</keyword>
<evidence type="ECO:0000313" key="2">
    <source>
        <dbReference type="EMBL" id="MBB4929126.1"/>
    </source>
</evidence>
<evidence type="ECO:0000313" key="3">
    <source>
        <dbReference type="Proteomes" id="UP000540506"/>
    </source>
</evidence>